<evidence type="ECO:0000313" key="5">
    <source>
        <dbReference type="Proteomes" id="UP000887569"/>
    </source>
</evidence>
<keyword evidence="2" id="KW-0493">Microtubule</keyword>
<dbReference type="GO" id="GO:0005874">
    <property type="term" value="C:microtubule"/>
    <property type="evidence" value="ECO:0007669"/>
    <property type="project" value="UniProtKB-KW"/>
</dbReference>
<sequence length="66" mass="7406">LSALKHLKNHRWMMSYKDSNESDSESFGNVETILEECGSVAEAKYLLQRLLAFSLEQGFIAAKAKA</sequence>
<accession>A0A915AVV4</accession>
<evidence type="ECO:0000256" key="1">
    <source>
        <dbReference type="ARBA" id="ARBA00022490"/>
    </source>
</evidence>
<evidence type="ECO:0000256" key="3">
    <source>
        <dbReference type="ARBA" id="ARBA00023054"/>
    </source>
</evidence>
<dbReference type="Proteomes" id="UP000887569">
    <property type="component" value="Unplaced"/>
</dbReference>
<keyword evidence="1" id="KW-0963">Cytoplasm</keyword>
<keyword evidence="3" id="KW-0175">Coiled coil</keyword>
<organism evidence="5 6">
    <name type="scientific">Parascaris univalens</name>
    <name type="common">Nematode worm</name>
    <dbReference type="NCBI Taxonomy" id="6257"/>
    <lineage>
        <taxon>Eukaryota</taxon>
        <taxon>Metazoa</taxon>
        <taxon>Ecdysozoa</taxon>
        <taxon>Nematoda</taxon>
        <taxon>Chromadorea</taxon>
        <taxon>Rhabditida</taxon>
        <taxon>Spirurina</taxon>
        <taxon>Ascaridomorpha</taxon>
        <taxon>Ascaridoidea</taxon>
        <taxon>Ascarididae</taxon>
        <taxon>Parascaris</taxon>
    </lineage>
</organism>
<evidence type="ECO:0000256" key="2">
    <source>
        <dbReference type="ARBA" id="ARBA00022701"/>
    </source>
</evidence>
<reference evidence="6" key="1">
    <citation type="submission" date="2022-11" db="UniProtKB">
        <authorList>
            <consortium name="WormBaseParasite"/>
        </authorList>
    </citation>
    <scope>IDENTIFICATION</scope>
</reference>
<name>A0A915AVV4_PARUN</name>
<dbReference type="Pfam" id="PF23203">
    <property type="entry name" value="KIF21A"/>
    <property type="match status" value="1"/>
</dbReference>
<dbReference type="InterPro" id="IPR056532">
    <property type="entry name" value="KIF21A/B_hel_2"/>
</dbReference>
<keyword evidence="5" id="KW-1185">Reference proteome</keyword>
<feature type="domain" description="KIF21A/B second helical" evidence="4">
    <location>
        <begin position="13"/>
        <end position="65"/>
    </location>
</feature>
<proteinExistence type="predicted"/>
<evidence type="ECO:0000313" key="6">
    <source>
        <dbReference type="WBParaSite" id="PgR016_g037_t12"/>
    </source>
</evidence>
<dbReference type="WBParaSite" id="PgR016_g037_t12">
    <property type="protein sequence ID" value="PgR016_g037_t12"/>
    <property type="gene ID" value="PgR016_g037"/>
</dbReference>
<dbReference type="AlphaFoldDB" id="A0A915AVV4"/>
<evidence type="ECO:0000259" key="4">
    <source>
        <dbReference type="Pfam" id="PF23203"/>
    </source>
</evidence>
<protein>
    <submittedName>
        <fullName evidence="6">Kinesin motor domain-containing protein</fullName>
    </submittedName>
</protein>